<feature type="transmembrane region" description="Helical" evidence="3">
    <location>
        <begin position="146"/>
        <end position="165"/>
    </location>
</feature>
<evidence type="ECO:0000259" key="4">
    <source>
        <dbReference type="PROSITE" id="PS51352"/>
    </source>
</evidence>
<dbReference type="GO" id="GO:0005783">
    <property type="term" value="C:endoplasmic reticulum"/>
    <property type="evidence" value="ECO:0007669"/>
    <property type="project" value="TreeGrafter"/>
</dbReference>
<dbReference type="Pfam" id="PF00085">
    <property type="entry name" value="Thioredoxin"/>
    <property type="match status" value="1"/>
</dbReference>
<dbReference type="GO" id="GO:0003756">
    <property type="term" value="F:protein disulfide isomerase activity"/>
    <property type="evidence" value="ECO:0007669"/>
    <property type="project" value="TreeGrafter"/>
</dbReference>
<organism evidence="5 6">
    <name type="scientific">Paramecium primaurelia</name>
    <dbReference type="NCBI Taxonomy" id="5886"/>
    <lineage>
        <taxon>Eukaryota</taxon>
        <taxon>Sar</taxon>
        <taxon>Alveolata</taxon>
        <taxon>Ciliophora</taxon>
        <taxon>Intramacronucleata</taxon>
        <taxon>Oligohymenophorea</taxon>
        <taxon>Peniculida</taxon>
        <taxon>Parameciidae</taxon>
        <taxon>Paramecium</taxon>
    </lineage>
</organism>
<dbReference type="Proteomes" id="UP000688137">
    <property type="component" value="Unassembled WGS sequence"/>
</dbReference>
<dbReference type="AlphaFoldDB" id="A0A8S1PR52"/>
<dbReference type="EMBL" id="CAJJDM010000130">
    <property type="protein sequence ID" value="CAD8105481.1"/>
    <property type="molecule type" value="Genomic_DNA"/>
</dbReference>
<dbReference type="PANTHER" id="PTHR45672:SF3">
    <property type="entry name" value="THIOREDOXIN DOMAIN-CONTAINING PROTEIN 5"/>
    <property type="match status" value="1"/>
</dbReference>
<gene>
    <name evidence="5" type="ORF">PPRIM_AZ9-3.1.T1270094</name>
</gene>
<dbReference type="InterPro" id="IPR013766">
    <property type="entry name" value="Thioredoxin_domain"/>
</dbReference>
<evidence type="ECO:0000313" key="6">
    <source>
        <dbReference type="Proteomes" id="UP000688137"/>
    </source>
</evidence>
<dbReference type="PANTHER" id="PTHR45672">
    <property type="entry name" value="PROTEIN DISULFIDE-ISOMERASE C17H9.14C-RELATED"/>
    <property type="match status" value="1"/>
</dbReference>
<comment type="caution">
    <text evidence="5">The sequence shown here is derived from an EMBL/GenBank/DDBJ whole genome shotgun (WGS) entry which is preliminary data.</text>
</comment>
<evidence type="ECO:0000256" key="3">
    <source>
        <dbReference type="SAM" id="Phobius"/>
    </source>
</evidence>
<accession>A0A8S1PR52</accession>
<dbReference type="PROSITE" id="PS51352">
    <property type="entry name" value="THIOREDOXIN_2"/>
    <property type="match status" value="1"/>
</dbReference>
<keyword evidence="6" id="KW-1185">Reference proteome</keyword>
<feature type="domain" description="Thioredoxin" evidence="4">
    <location>
        <begin position="6"/>
        <end position="128"/>
    </location>
</feature>
<dbReference type="GO" id="GO:0006457">
    <property type="term" value="P:protein folding"/>
    <property type="evidence" value="ECO:0007669"/>
    <property type="project" value="TreeGrafter"/>
</dbReference>
<dbReference type="OMA" id="FLIWIYF"/>
<comment type="similarity">
    <text evidence="1">Belongs to the protein disulfide isomerase family.</text>
</comment>
<protein>
    <recommendedName>
        <fullName evidence="4">Thioredoxin domain-containing protein</fullName>
    </recommendedName>
</protein>
<evidence type="ECO:0000313" key="5">
    <source>
        <dbReference type="EMBL" id="CAD8105481.1"/>
    </source>
</evidence>
<name>A0A8S1PR52_PARPR</name>
<keyword evidence="3" id="KW-0472">Membrane</keyword>
<sequence>MYILILLIVQAYSKHSFSENTKVKSLNQSEFEQFNIGRDNHSWFILFYRPSCPHCQKVIPIWDSFAEYNQTQSKIGAVNCEVEKSLCKLFSIDAVPTMILISEGGNLHHYSGNRTKESFVQFLDKNWQNNEIETPPKDDFQIFDTTTIFILLLLVLAGFLIWIYFQEKYEYSSISSQANQSSIIEMPEINKPIEI</sequence>
<keyword evidence="3" id="KW-1133">Transmembrane helix</keyword>
<evidence type="ECO:0000256" key="1">
    <source>
        <dbReference type="ARBA" id="ARBA00006347"/>
    </source>
</evidence>
<keyword evidence="3" id="KW-0812">Transmembrane</keyword>
<dbReference type="InterPro" id="IPR051063">
    <property type="entry name" value="PDI"/>
</dbReference>
<keyword evidence="2" id="KW-0732">Signal</keyword>
<proteinExistence type="inferred from homology"/>
<reference evidence="5" key="1">
    <citation type="submission" date="2021-01" db="EMBL/GenBank/DDBJ databases">
        <authorList>
            <consortium name="Genoscope - CEA"/>
            <person name="William W."/>
        </authorList>
    </citation>
    <scope>NUCLEOTIDE SEQUENCE</scope>
</reference>
<dbReference type="CDD" id="cd02961">
    <property type="entry name" value="PDI_a_family"/>
    <property type="match status" value="1"/>
</dbReference>
<evidence type="ECO:0000256" key="2">
    <source>
        <dbReference type="ARBA" id="ARBA00022729"/>
    </source>
</evidence>